<dbReference type="EMBL" id="JXAL01000022">
    <property type="protein sequence ID" value="KIL35401.1"/>
    <property type="molecule type" value="Genomic_DNA"/>
</dbReference>
<proteinExistence type="predicted"/>
<dbReference type="Proteomes" id="UP000054526">
    <property type="component" value="Unassembled WGS sequence"/>
</dbReference>
<name>A0ABR5A2W6_9BACL</name>
<accession>A0ABR5A2W6</accession>
<protein>
    <submittedName>
        <fullName evidence="1">Peptidase</fullName>
    </submittedName>
</protein>
<gene>
    <name evidence="1" type="ORF">SD71_13925</name>
</gene>
<evidence type="ECO:0000313" key="1">
    <source>
        <dbReference type="EMBL" id="KIL35401.1"/>
    </source>
</evidence>
<sequence length="423" mass="49023">MLLGIIILDEIVVNRNRVDYFFSAIGNITKYFNPNHHMFLEYNHDISDVPISILTIPFVANVIPLVWMTDSTLNVDELDRSFYECLNKIRLAYQCMFPSVRFKGNLEVDYIVANSYTPEVEAASLFSGGLDALTTFIRIKDKKPMLITEYGWHQDDVQFSEVWDADKKNAESFAQLHGLTNIFIQSNYGTFIADERVDRDFSKSLGVSWWQGLHHGMAFLSAAMPIAFKFKVNCIYIASSLHIGHIAKCSSDPTVDNEMKFASGSVFHDAYELTRQQKVKVVVDYYSVTKEPVSIRVCFKKEQNCCKCEKCIRTILGIIAEGKNPQDFGFNTPENLSQHVYEFLVENVKYLPPDLIIMVWNLIKKRMAENYDNVLYKDFDWFLHYDLAAEQRKSLLHYRVTKFFPILKRKISDRIHSYFAQNT</sequence>
<reference evidence="1 2" key="1">
    <citation type="submission" date="2014-12" db="EMBL/GenBank/DDBJ databases">
        <title>Draft genome sequence of Cohnella kolymensis strain B-2846.</title>
        <authorList>
            <person name="Karlyshev A.V."/>
            <person name="Kudryashova E.B."/>
        </authorList>
    </citation>
    <scope>NUCLEOTIDE SEQUENCE [LARGE SCALE GENOMIC DNA]</scope>
    <source>
        <strain evidence="1 2">VKM B-2846</strain>
    </source>
</reference>
<evidence type="ECO:0000313" key="2">
    <source>
        <dbReference type="Proteomes" id="UP000054526"/>
    </source>
</evidence>
<keyword evidence="2" id="KW-1185">Reference proteome</keyword>
<comment type="caution">
    <text evidence="1">The sequence shown here is derived from an EMBL/GenBank/DDBJ whole genome shotgun (WGS) entry which is preliminary data.</text>
</comment>
<organism evidence="1 2">
    <name type="scientific">Cohnella kolymensis</name>
    <dbReference type="NCBI Taxonomy" id="1590652"/>
    <lineage>
        <taxon>Bacteria</taxon>
        <taxon>Bacillati</taxon>
        <taxon>Bacillota</taxon>
        <taxon>Bacilli</taxon>
        <taxon>Bacillales</taxon>
        <taxon>Paenibacillaceae</taxon>
        <taxon>Cohnella</taxon>
    </lineage>
</organism>